<evidence type="ECO:0000256" key="2">
    <source>
        <dbReference type="ARBA" id="ARBA00023125"/>
    </source>
</evidence>
<comment type="caution">
    <text evidence="6">The sequence shown here is derived from an EMBL/GenBank/DDBJ whole genome shotgun (WGS) entry which is preliminary data.</text>
</comment>
<dbReference type="InterPro" id="IPR028082">
    <property type="entry name" value="Peripla_BP_I"/>
</dbReference>
<evidence type="ECO:0000256" key="3">
    <source>
        <dbReference type="ARBA" id="ARBA00023163"/>
    </source>
</evidence>
<dbReference type="InterPro" id="IPR010982">
    <property type="entry name" value="Lambda_DNA-bd_dom_sf"/>
</dbReference>
<dbReference type="SUPFAM" id="SSF47413">
    <property type="entry name" value="lambda repressor-like DNA-binding domains"/>
    <property type="match status" value="1"/>
</dbReference>
<dbReference type="PROSITE" id="PS50943">
    <property type="entry name" value="HTH_CROC1"/>
    <property type="match status" value="1"/>
</dbReference>
<dbReference type="SUPFAM" id="SSF53822">
    <property type="entry name" value="Periplasmic binding protein-like I"/>
    <property type="match status" value="1"/>
</dbReference>
<dbReference type="PANTHER" id="PTHR30146:SF109">
    <property type="entry name" value="HTH-TYPE TRANSCRIPTIONAL REGULATOR GALS"/>
    <property type="match status" value="1"/>
</dbReference>
<dbReference type="InterPro" id="IPR046335">
    <property type="entry name" value="LacI/GalR-like_sensor"/>
</dbReference>
<dbReference type="InterPro" id="IPR001387">
    <property type="entry name" value="Cro/C1-type_HTH"/>
</dbReference>
<gene>
    <name evidence="6" type="ORF">MM236_18835</name>
</gene>
<organism evidence="6 7">
    <name type="scientific">Belliella calami</name>
    <dbReference type="NCBI Taxonomy" id="2923436"/>
    <lineage>
        <taxon>Bacteria</taxon>
        <taxon>Pseudomonadati</taxon>
        <taxon>Bacteroidota</taxon>
        <taxon>Cytophagia</taxon>
        <taxon>Cytophagales</taxon>
        <taxon>Cyclobacteriaceae</taxon>
        <taxon>Belliella</taxon>
    </lineage>
</organism>
<dbReference type="CDD" id="cd01392">
    <property type="entry name" value="HTH_LacI"/>
    <property type="match status" value="1"/>
</dbReference>
<dbReference type="Pfam" id="PF00356">
    <property type="entry name" value="LacI"/>
    <property type="match status" value="1"/>
</dbReference>
<keyword evidence="1" id="KW-0805">Transcription regulation</keyword>
<dbReference type="Proteomes" id="UP001165488">
    <property type="component" value="Unassembled WGS sequence"/>
</dbReference>
<sequence>MKKKKVSITDLAKELNVTPSTVSRALNGLGNISTKRKEQIVNLAQKYGYRPNHIAKSMVSNKTFNIGLILPEFTHNYFNNILAGIESITYQKGYQLLICTSDALKEKEEKSCMTLLDARVDGILAAAGNSSDNLDHFSKIIDYGTPLVLLDRICEDLNTSYVITNDFDGAFEAVQYLIDSGCHNIVHIKGPDYISTSFNRFLGYQQALKKNSLNYREELVIAGDSEFFLDDVNNILNTFPIDGFFAFSDYNAYEVVKVLKQRDCKIPEDISVIGYADEPLAQYISPQLSTVKQPAYEIGKRAAEILLKIIEENIEVPMTEQLKTSLVHRETTKNKFISI</sequence>
<dbReference type="Pfam" id="PF13377">
    <property type="entry name" value="Peripla_BP_3"/>
    <property type="match status" value="1"/>
</dbReference>
<dbReference type="Gene3D" id="3.40.50.2300">
    <property type="match status" value="2"/>
</dbReference>
<keyword evidence="7" id="KW-1185">Reference proteome</keyword>
<proteinExistence type="predicted"/>
<evidence type="ECO:0000313" key="7">
    <source>
        <dbReference type="Proteomes" id="UP001165488"/>
    </source>
</evidence>
<accession>A0ABS9UUY0</accession>
<evidence type="ECO:0000313" key="6">
    <source>
        <dbReference type="EMBL" id="MCH7400058.1"/>
    </source>
</evidence>
<evidence type="ECO:0000256" key="1">
    <source>
        <dbReference type="ARBA" id="ARBA00023015"/>
    </source>
</evidence>
<feature type="domain" description="HTH cro/C1-type" evidence="5">
    <location>
        <begin position="2"/>
        <end position="54"/>
    </location>
</feature>
<dbReference type="RefSeq" id="WP_241276551.1">
    <property type="nucleotide sequence ID" value="NZ_JAKZGS010000026.1"/>
</dbReference>
<dbReference type="EMBL" id="JAKZGS010000026">
    <property type="protein sequence ID" value="MCH7400058.1"/>
    <property type="molecule type" value="Genomic_DNA"/>
</dbReference>
<feature type="domain" description="HTH lacI-type" evidence="4">
    <location>
        <begin position="6"/>
        <end position="60"/>
    </location>
</feature>
<dbReference type="PANTHER" id="PTHR30146">
    <property type="entry name" value="LACI-RELATED TRANSCRIPTIONAL REPRESSOR"/>
    <property type="match status" value="1"/>
</dbReference>
<dbReference type="CDD" id="cd06267">
    <property type="entry name" value="PBP1_LacI_sugar_binding-like"/>
    <property type="match status" value="1"/>
</dbReference>
<evidence type="ECO:0000259" key="4">
    <source>
        <dbReference type="PROSITE" id="PS50932"/>
    </source>
</evidence>
<keyword evidence="3" id="KW-0804">Transcription</keyword>
<keyword evidence="2" id="KW-0238">DNA-binding</keyword>
<dbReference type="SMART" id="SM00354">
    <property type="entry name" value="HTH_LACI"/>
    <property type="match status" value="1"/>
</dbReference>
<dbReference type="Gene3D" id="1.10.260.40">
    <property type="entry name" value="lambda repressor-like DNA-binding domains"/>
    <property type="match status" value="1"/>
</dbReference>
<protein>
    <submittedName>
        <fullName evidence="6">LacI family transcriptional regulator</fullName>
    </submittedName>
</protein>
<reference evidence="6" key="1">
    <citation type="submission" date="2022-03" db="EMBL/GenBank/DDBJ databases">
        <title>De novo assembled genomes of Belliella spp. (Cyclobacteriaceae) strains.</title>
        <authorList>
            <person name="Szabo A."/>
            <person name="Korponai K."/>
            <person name="Felfoldi T."/>
        </authorList>
    </citation>
    <scope>NUCLEOTIDE SEQUENCE</scope>
    <source>
        <strain evidence="6">DSM 107340</strain>
    </source>
</reference>
<dbReference type="InterPro" id="IPR000843">
    <property type="entry name" value="HTH_LacI"/>
</dbReference>
<dbReference type="PROSITE" id="PS50932">
    <property type="entry name" value="HTH_LACI_2"/>
    <property type="match status" value="1"/>
</dbReference>
<name>A0ABS9UUY0_9BACT</name>
<evidence type="ECO:0000259" key="5">
    <source>
        <dbReference type="PROSITE" id="PS50943"/>
    </source>
</evidence>